<evidence type="ECO:0000256" key="2">
    <source>
        <dbReference type="ARBA" id="ARBA00022801"/>
    </source>
</evidence>
<dbReference type="SMART" id="SM00885">
    <property type="entry name" value="D5_N"/>
    <property type="match status" value="1"/>
</dbReference>
<evidence type="ECO:0000313" key="6">
    <source>
        <dbReference type="EMBL" id="GEQ36040.1"/>
    </source>
</evidence>
<keyword evidence="4" id="KW-0067">ATP-binding</keyword>
<dbReference type="EMBL" id="BKBI01000010">
    <property type="protein sequence ID" value="GEQ36040.1"/>
    <property type="molecule type" value="Genomic_DNA"/>
</dbReference>
<dbReference type="AlphaFoldDB" id="A0AAV3WRB9"/>
<dbReference type="InterPro" id="IPR051620">
    <property type="entry name" value="ORF904-like_C"/>
</dbReference>
<dbReference type="NCBIfam" id="TIGR01613">
    <property type="entry name" value="primase_Cterm"/>
    <property type="match status" value="1"/>
</dbReference>
<dbReference type="Proteomes" id="UP000887127">
    <property type="component" value="Unassembled WGS sequence"/>
</dbReference>
<dbReference type="GO" id="GO:0016787">
    <property type="term" value="F:hydrolase activity"/>
    <property type="evidence" value="ECO:0007669"/>
    <property type="project" value="UniProtKB-KW"/>
</dbReference>
<reference evidence="6" key="1">
    <citation type="submission" date="2019-08" db="EMBL/GenBank/DDBJ databases">
        <title>Marinilactibacillus psychrotolerans M13-2T whole genome sequencing project.</title>
        <authorList>
            <person name="Ishikawa M."/>
            <person name="Suzuki T."/>
            <person name="Matsutani M."/>
        </authorList>
    </citation>
    <scope>NUCLEOTIDE SEQUENCE</scope>
    <source>
        <strain evidence="6">M13-2T</strain>
    </source>
</reference>
<evidence type="ECO:0000256" key="4">
    <source>
        <dbReference type="ARBA" id="ARBA00022840"/>
    </source>
</evidence>
<dbReference type="RefSeq" id="WP_218127243.1">
    <property type="nucleotide sequence ID" value="NZ_BJVX01000010.1"/>
</dbReference>
<dbReference type="InterPro" id="IPR004968">
    <property type="entry name" value="DNA_primase/NTPase_C"/>
</dbReference>
<dbReference type="InterPro" id="IPR014015">
    <property type="entry name" value="Helicase_SF3_DNA-vir"/>
</dbReference>
<feature type="domain" description="SF3 helicase" evidence="5">
    <location>
        <begin position="302"/>
        <end position="456"/>
    </location>
</feature>
<evidence type="ECO:0000313" key="7">
    <source>
        <dbReference type="Proteomes" id="UP000887127"/>
    </source>
</evidence>
<dbReference type="InterPro" id="IPR027417">
    <property type="entry name" value="P-loop_NTPase"/>
</dbReference>
<dbReference type="PANTHER" id="PTHR35372">
    <property type="entry name" value="ATP BINDING PROTEIN-RELATED"/>
    <property type="match status" value="1"/>
</dbReference>
<dbReference type="SUPFAM" id="SSF52540">
    <property type="entry name" value="P-loop containing nucleoside triphosphate hydrolases"/>
    <property type="match status" value="1"/>
</dbReference>
<keyword evidence="3" id="KW-0347">Helicase</keyword>
<dbReference type="InterPro" id="IPR006500">
    <property type="entry name" value="Helicase_put_C_phage/plasmid"/>
</dbReference>
<dbReference type="PANTHER" id="PTHR35372:SF2">
    <property type="entry name" value="SF3 HELICASE DOMAIN-CONTAINING PROTEIN"/>
    <property type="match status" value="1"/>
</dbReference>
<sequence length="576" mass="67000">MIDIDTPEEAKLFLKIADHLNLQCSVLKTSKGIHAYFKGYDLKANQIEWYSPIGIQVTTRLGTKNTADPLRIAGKTRKWLRKSEKHEPLPKWLYPMDKRKNHITEIESGSRNQELFNYILKLQSVDMRKDEIRKTIKIINEFVLEDPLDQSEINTILRDEAFMKESFFTKSNGFLHDKFAKFLISEHHIIRVVDVLHVYQDGVYSDNPADIERVMIKHLPQLTKSRRQEVLAYLQLESEEKKLAPVNYVALKNGIFNLDTWELQNFDPKIIIKNKIPVPYIKKAYYDVTDKTLDKLAQNDKALRKVMEEMFGYILLRRNEFGKAFVLIGDGKNGKSSFLKMIRAFAGQSNTASLDLKELGQRFKTAELFGKLINLGDDIAGEFIKDNSEFKKLTTGEVVNVERKGKDPFDFQNYSKMIFSANKMPRINDTSSGLTRRLMMIPFNATFSPGDKDYDPFIQDKLISEESMEYILQLAIHGLQRLLKNKNFSTSKKIEKEIQKYEETNNPILEFIKEDIKFENEVTTDVYQKYHVWCAENGYSPLGKIAFSREICHRCKLETTTKRVEGKRKQFFVKNG</sequence>
<dbReference type="Pfam" id="PF03288">
    <property type="entry name" value="Pox_D5"/>
    <property type="match status" value="1"/>
</dbReference>
<dbReference type="InterPro" id="IPR014818">
    <property type="entry name" value="Phage/plasmid_primase_P4_C"/>
</dbReference>
<proteinExistence type="predicted"/>
<accession>A0AAV3WRB9</accession>
<name>A0AAV3WRB9_9LACT</name>
<protein>
    <recommendedName>
        <fullName evidence="5">SF3 helicase domain-containing protein</fullName>
    </recommendedName>
</protein>
<organism evidence="6 7">
    <name type="scientific">Marinilactibacillus psychrotolerans</name>
    <dbReference type="NCBI Taxonomy" id="191770"/>
    <lineage>
        <taxon>Bacteria</taxon>
        <taxon>Bacillati</taxon>
        <taxon>Bacillota</taxon>
        <taxon>Bacilli</taxon>
        <taxon>Lactobacillales</taxon>
        <taxon>Carnobacteriaceae</taxon>
        <taxon>Marinilactibacillus</taxon>
    </lineage>
</organism>
<comment type="caution">
    <text evidence="6">The sequence shown here is derived from an EMBL/GenBank/DDBJ whole genome shotgun (WGS) entry which is preliminary data.</text>
</comment>
<dbReference type="GO" id="GO:0004386">
    <property type="term" value="F:helicase activity"/>
    <property type="evidence" value="ECO:0007669"/>
    <property type="project" value="UniProtKB-KW"/>
</dbReference>
<gene>
    <name evidence="6" type="ORF">M132T_15480</name>
</gene>
<evidence type="ECO:0000256" key="1">
    <source>
        <dbReference type="ARBA" id="ARBA00022741"/>
    </source>
</evidence>
<dbReference type="PROSITE" id="PS51206">
    <property type="entry name" value="SF3_HELICASE_1"/>
    <property type="match status" value="1"/>
</dbReference>
<dbReference type="Gene3D" id="3.40.50.300">
    <property type="entry name" value="P-loop containing nucleotide triphosphate hydrolases"/>
    <property type="match status" value="1"/>
</dbReference>
<dbReference type="Pfam" id="PF08706">
    <property type="entry name" value="D5_N"/>
    <property type="match status" value="1"/>
</dbReference>
<evidence type="ECO:0000256" key="3">
    <source>
        <dbReference type="ARBA" id="ARBA00022806"/>
    </source>
</evidence>
<dbReference type="GeneID" id="96911557"/>
<dbReference type="GO" id="GO:0005524">
    <property type="term" value="F:ATP binding"/>
    <property type="evidence" value="ECO:0007669"/>
    <property type="project" value="UniProtKB-KW"/>
</dbReference>
<keyword evidence="1" id="KW-0547">Nucleotide-binding</keyword>
<dbReference type="InterPro" id="IPR045455">
    <property type="entry name" value="NrS-1_pol-like_helicase"/>
</dbReference>
<dbReference type="Pfam" id="PF19263">
    <property type="entry name" value="DUF5906"/>
    <property type="match status" value="1"/>
</dbReference>
<evidence type="ECO:0000259" key="5">
    <source>
        <dbReference type="PROSITE" id="PS51206"/>
    </source>
</evidence>
<keyword evidence="2" id="KW-0378">Hydrolase</keyword>